<keyword evidence="4" id="KW-0119">Carbohydrate metabolism</keyword>
<dbReference type="Gene3D" id="3.20.20.80">
    <property type="entry name" value="Glycosidases"/>
    <property type="match status" value="1"/>
</dbReference>
<dbReference type="GO" id="GO:0006032">
    <property type="term" value="P:chitin catabolic process"/>
    <property type="evidence" value="ECO:0007669"/>
    <property type="project" value="UniProtKB-KW"/>
</dbReference>
<dbReference type="PROSITE" id="PS01095">
    <property type="entry name" value="GH18_1"/>
    <property type="match status" value="1"/>
</dbReference>
<evidence type="ECO:0000256" key="3">
    <source>
        <dbReference type="ARBA" id="ARBA00023024"/>
    </source>
</evidence>
<protein>
    <submittedName>
        <fullName evidence="11">Glycoside hydrolase family 18 protein</fullName>
    </submittedName>
</protein>
<organism evidence="11 12">
    <name type="scientific">Favolaschia claudopus</name>
    <dbReference type="NCBI Taxonomy" id="2862362"/>
    <lineage>
        <taxon>Eukaryota</taxon>
        <taxon>Fungi</taxon>
        <taxon>Dikarya</taxon>
        <taxon>Basidiomycota</taxon>
        <taxon>Agaricomycotina</taxon>
        <taxon>Agaricomycetes</taxon>
        <taxon>Agaricomycetidae</taxon>
        <taxon>Agaricales</taxon>
        <taxon>Marasmiineae</taxon>
        <taxon>Mycenaceae</taxon>
        <taxon>Favolaschia</taxon>
    </lineage>
</organism>
<evidence type="ECO:0000256" key="5">
    <source>
        <dbReference type="ARBA" id="ARBA00023295"/>
    </source>
</evidence>
<evidence type="ECO:0000259" key="10">
    <source>
        <dbReference type="PROSITE" id="PS51910"/>
    </source>
</evidence>
<feature type="signal peptide" evidence="9">
    <location>
        <begin position="1"/>
        <end position="24"/>
    </location>
</feature>
<evidence type="ECO:0000256" key="8">
    <source>
        <dbReference type="RuleBase" id="RU004453"/>
    </source>
</evidence>
<keyword evidence="9" id="KW-0732">Signal</keyword>
<evidence type="ECO:0000256" key="9">
    <source>
        <dbReference type="SAM" id="SignalP"/>
    </source>
</evidence>
<reference evidence="11 12" key="1">
    <citation type="journal article" date="2024" name="J Genomics">
        <title>Draft genome sequencing and assembly of Favolaschia claudopus CIRM-BRFM 2984 isolated from oak limbs.</title>
        <authorList>
            <person name="Navarro D."/>
            <person name="Drula E."/>
            <person name="Chaduli D."/>
            <person name="Cazenave R."/>
            <person name="Ahrendt S."/>
            <person name="Wang J."/>
            <person name="Lipzen A."/>
            <person name="Daum C."/>
            <person name="Barry K."/>
            <person name="Grigoriev I.V."/>
            <person name="Favel A."/>
            <person name="Rosso M.N."/>
            <person name="Martin F."/>
        </authorList>
    </citation>
    <scope>NUCLEOTIDE SEQUENCE [LARGE SCALE GENOMIC DNA]</scope>
    <source>
        <strain evidence="11 12">CIRM-BRFM 2984</strain>
    </source>
</reference>
<keyword evidence="2 7" id="KW-0378">Hydrolase</keyword>
<evidence type="ECO:0000256" key="7">
    <source>
        <dbReference type="RuleBase" id="RU000489"/>
    </source>
</evidence>
<evidence type="ECO:0000256" key="6">
    <source>
        <dbReference type="ARBA" id="ARBA00023326"/>
    </source>
</evidence>
<evidence type="ECO:0000256" key="4">
    <source>
        <dbReference type="ARBA" id="ARBA00023277"/>
    </source>
</evidence>
<dbReference type="InterPro" id="IPR050314">
    <property type="entry name" value="Glycosyl_Hydrlase_18"/>
</dbReference>
<evidence type="ECO:0000313" key="12">
    <source>
        <dbReference type="Proteomes" id="UP001362999"/>
    </source>
</evidence>
<evidence type="ECO:0000313" key="11">
    <source>
        <dbReference type="EMBL" id="KAK7059698.1"/>
    </source>
</evidence>
<evidence type="ECO:0000256" key="1">
    <source>
        <dbReference type="ARBA" id="ARBA00000822"/>
    </source>
</evidence>
<dbReference type="InterPro" id="IPR017853">
    <property type="entry name" value="GH"/>
</dbReference>
<comment type="similarity">
    <text evidence="8">Belongs to the glycosyl hydrolase 18 family.</text>
</comment>
<dbReference type="GO" id="GO:0008061">
    <property type="term" value="F:chitin binding"/>
    <property type="evidence" value="ECO:0007669"/>
    <property type="project" value="InterPro"/>
</dbReference>
<dbReference type="PROSITE" id="PS51910">
    <property type="entry name" value="GH18_2"/>
    <property type="match status" value="1"/>
</dbReference>
<dbReference type="AlphaFoldDB" id="A0AAW0E704"/>
<dbReference type="InterPro" id="IPR001579">
    <property type="entry name" value="Glyco_hydro_18_chit_AS"/>
</dbReference>
<dbReference type="GO" id="GO:0000272">
    <property type="term" value="P:polysaccharide catabolic process"/>
    <property type="evidence" value="ECO:0007669"/>
    <property type="project" value="UniProtKB-KW"/>
</dbReference>
<dbReference type="Pfam" id="PF00704">
    <property type="entry name" value="Glyco_hydro_18"/>
    <property type="match status" value="1"/>
</dbReference>
<dbReference type="PANTHER" id="PTHR11177">
    <property type="entry name" value="CHITINASE"/>
    <property type="match status" value="1"/>
</dbReference>
<dbReference type="EMBL" id="JAWWNJ010000003">
    <property type="protein sequence ID" value="KAK7059698.1"/>
    <property type="molecule type" value="Genomic_DNA"/>
</dbReference>
<dbReference type="Proteomes" id="UP001362999">
    <property type="component" value="Unassembled WGS sequence"/>
</dbReference>
<dbReference type="GO" id="GO:0008843">
    <property type="term" value="F:endochitinase activity"/>
    <property type="evidence" value="ECO:0007669"/>
    <property type="project" value="UniProtKB-EC"/>
</dbReference>
<keyword evidence="3" id="KW-0146">Chitin degradation</keyword>
<comment type="caution">
    <text evidence="11">The sequence shown here is derived from an EMBL/GenBank/DDBJ whole genome shotgun (WGS) entry which is preliminary data.</text>
</comment>
<dbReference type="InterPro" id="IPR001223">
    <property type="entry name" value="Glyco_hydro18_cat"/>
</dbReference>
<dbReference type="InterPro" id="IPR011583">
    <property type="entry name" value="Chitinase_II/V-like_cat"/>
</dbReference>
<name>A0AAW0E704_9AGAR</name>
<proteinExistence type="inferred from homology"/>
<keyword evidence="12" id="KW-1185">Reference proteome</keyword>
<dbReference type="GO" id="GO:0005576">
    <property type="term" value="C:extracellular region"/>
    <property type="evidence" value="ECO:0007669"/>
    <property type="project" value="TreeGrafter"/>
</dbReference>
<evidence type="ECO:0000256" key="2">
    <source>
        <dbReference type="ARBA" id="ARBA00022801"/>
    </source>
</evidence>
<dbReference type="SMART" id="SM00636">
    <property type="entry name" value="Glyco_18"/>
    <property type="match status" value="1"/>
</dbReference>
<dbReference type="InterPro" id="IPR029070">
    <property type="entry name" value="Chitinase_insertion_sf"/>
</dbReference>
<feature type="domain" description="GH18" evidence="10">
    <location>
        <begin position="54"/>
        <end position="454"/>
    </location>
</feature>
<dbReference type="Gene3D" id="3.10.50.10">
    <property type="match status" value="1"/>
</dbReference>
<dbReference type="SUPFAM" id="SSF51445">
    <property type="entry name" value="(Trans)glycosidases"/>
    <property type="match status" value="1"/>
</dbReference>
<keyword evidence="5 7" id="KW-0326">Glycosidase</keyword>
<dbReference type="PANTHER" id="PTHR11177:SF392">
    <property type="entry name" value="HAP41P"/>
    <property type="match status" value="1"/>
</dbReference>
<accession>A0AAW0E704</accession>
<feature type="chain" id="PRO_5043710006" evidence="9">
    <location>
        <begin position="25"/>
        <end position="459"/>
    </location>
</feature>
<sequence length="459" mass="48178">MFPPHSASLPLLILLAHTFTRASASSQYCSLKPPRSGSSSSSPARGVTDVSTDVIASAWYPGWLAADFPPSSISWSKYNAMTFSFATTTPDVSTIALDDISEQTLPQFVSAAQENGVSALLSIGGWTGSMYYSTAVATAENRSAFVNAVLDLVTKYNLDGIDFDWEYPGKTGLSCNVVNPDDSANFLQFLQELRNQPAGKNLILTAAVGIEPFVGSSGQPMNDVSQFATVLDRIAIMNYDVWGSWSATVGPNAPLDDSCAPSSDQAGSAVSAVAAWTAANFPANQESLLRIYNINILSEITLGLAAYGHSFRVTPTAALQRGNSTAIAPYPNFDASAQPAGSADTPGDTSSDPCGDSNGVSGIFTFAGLISSGFLNLNGSAATGIDYVFDSCSQTPFVYNQTSQVMVSYDDAASFAAKGKFINAEGLLGFAVWDVTGDQNDILLDSLHEAMGIQAVCDS</sequence>
<comment type="catalytic activity">
    <reaction evidence="1">
        <text>Random endo-hydrolysis of N-acetyl-beta-D-glucosaminide (1-&gt;4)-beta-linkages in chitin and chitodextrins.</text>
        <dbReference type="EC" id="3.2.1.14"/>
    </reaction>
</comment>
<keyword evidence="6" id="KW-0624">Polysaccharide degradation</keyword>
<gene>
    <name evidence="11" type="ORF">R3P38DRAFT_2495683</name>
</gene>